<dbReference type="InterPro" id="IPR050109">
    <property type="entry name" value="HTH-type_TetR-like_transc_reg"/>
</dbReference>
<dbReference type="InterPro" id="IPR009057">
    <property type="entry name" value="Homeodomain-like_sf"/>
</dbReference>
<dbReference type="InterPro" id="IPR049445">
    <property type="entry name" value="TetR_SbtR-like_C"/>
</dbReference>
<dbReference type="Pfam" id="PF00440">
    <property type="entry name" value="TetR_N"/>
    <property type="match status" value="1"/>
</dbReference>
<keyword evidence="1" id="KW-0805">Transcription regulation</keyword>
<reference evidence="7" key="2">
    <citation type="submission" date="2020-07" db="EMBL/GenBank/DDBJ databases">
        <authorList>
            <person name="Yu X."/>
        </authorList>
    </citation>
    <scope>NUCLEOTIDE SEQUENCE [LARGE SCALE GENOMIC DNA]</scope>
    <source>
        <strain evidence="7">24T</strain>
    </source>
</reference>
<feature type="region of interest" description="Disordered" evidence="5">
    <location>
        <begin position="1"/>
        <end position="21"/>
    </location>
</feature>
<dbReference type="InterPro" id="IPR036271">
    <property type="entry name" value="Tet_transcr_reg_TetR-rel_C_sf"/>
</dbReference>
<name>A0A7D6I5X0_9MYCO</name>
<dbReference type="GO" id="GO:0003700">
    <property type="term" value="F:DNA-binding transcription factor activity"/>
    <property type="evidence" value="ECO:0007669"/>
    <property type="project" value="TreeGrafter"/>
</dbReference>
<evidence type="ECO:0000256" key="5">
    <source>
        <dbReference type="SAM" id="MobiDB-lite"/>
    </source>
</evidence>
<accession>A0A7D6I5X0</accession>
<sequence>MTPQGRPPVTTGTKGQRSDARRNYQQILSVAAVVVREQGTQASLREVARRAGVGLGTLYRHFPTRDALLEAVLSDGMRQLVIRSDQLSHSHSPRDALVQWLREFTSGAAIFTGLPAALIAASTDPQSALYDACTSLSAAAERLAARAQGDGSVRADITGADLIAAAGAIASINESAPPGRTERLLTLLFDGLTP</sequence>
<evidence type="ECO:0000313" key="8">
    <source>
        <dbReference type="Proteomes" id="UP000510682"/>
    </source>
</evidence>
<dbReference type="Pfam" id="PF21597">
    <property type="entry name" value="TetR_C_43"/>
    <property type="match status" value="1"/>
</dbReference>
<keyword evidence="3" id="KW-0804">Transcription</keyword>
<proteinExistence type="predicted"/>
<dbReference type="Proteomes" id="UP000510682">
    <property type="component" value="Chromosome"/>
</dbReference>
<dbReference type="GO" id="GO:0000976">
    <property type="term" value="F:transcription cis-regulatory region binding"/>
    <property type="evidence" value="ECO:0007669"/>
    <property type="project" value="TreeGrafter"/>
</dbReference>
<reference evidence="7" key="1">
    <citation type="submission" date="2020-07" db="EMBL/GenBank/DDBJ databases">
        <title>Description of Mycobacterium gordonae subsp. intergordonae subsp.nov. and Mycobacterium gordonae subsp. gordonae subsp. nov.</title>
        <authorList>
            <person name="Huang H."/>
        </authorList>
    </citation>
    <scope>NUCLEOTIDE SEQUENCE [LARGE SCALE GENOMIC DNA]</scope>
    <source>
        <strain evidence="7">24T</strain>
    </source>
</reference>
<evidence type="ECO:0000256" key="4">
    <source>
        <dbReference type="PROSITE-ProRule" id="PRU00335"/>
    </source>
</evidence>
<evidence type="ECO:0000256" key="1">
    <source>
        <dbReference type="ARBA" id="ARBA00023015"/>
    </source>
</evidence>
<dbReference type="PANTHER" id="PTHR30055:SF234">
    <property type="entry name" value="HTH-TYPE TRANSCRIPTIONAL REGULATOR BETI"/>
    <property type="match status" value="1"/>
</dbReference>
<dbReference type="PROSITE" id="PS50977">
    <property type="entry name" value="HTH_TETR_2"/>
    <property type="match status" value="1"/>
</dbReference>
<protein>
    <submittedName>
        <fullName evidence="7">Helix-turn-helix transcriptional regulator</fullName>
    </submittedName>
</protein>
<evidence type="ECO:0000259" key="6">
    <source>
        <dbReference type="PROSITE" id="PS50977"/>
    </source>
</evidence>
<dbReference type="SUPFAM" id="SSF46689">
    <property type="entry name" value="Homeodomain-like"/>
    <property type="match status" value="1"/>
</dbReference>
<evidence type="ECO:0000256" key="3">
    <source>
        <dbReference type="ARBA" id="ARBA00023163"/>
    </source>
</evidence>
<dbReference type="EMBL" id="CP059165">
    <property type="protein sequence ID" value="QLL05337.1"/>
    <property type="molecule type" value="Genomic_DNA"/>
</dbReference>
<evidence type="ECO:0000256" key="2">
    <source>
        <dbReference type="ARBA" id="ARBA00023125"/>
    </source>
</evidence>
<dbReference type="PANTHER" id="PTHR30055">
    <property type="entry name" value="HTH-TYPE TRANSCRIPTIONAL REGULATOR RUTR"/>
    <property type="match status" value="1"/>
</dbReference>
<dbReference type="Gene3D" id="1.10.357.10">
    <property type="entry name" value="Tetracycline Repressor, domain 2"/>
    <property type="match status" value="1"/>
</dbReference>
<feature type="DNA-binding region" description="H-T-H motif" evidence="4">
    <location>
        <begin position="43"/>
        <end position="62"/>
    </location>
</feature>
<keyword evidence="8" id="KW-1185">Reference proteome</keyword>
<evidence type="ECO:0000313" key="7">
    <source>
        <dbReference type="EMBL" id="QLL05337.1"/>
    </source>
</evidence>
<dbReference type="InterPro" id="IPR001647">
    <property type="entry name" value="HTH_TetR"/>
</dbReference>
<dbReference type="SUPFAM" id="SSF48498">
    <property type="entry name" value="Tetracyclin repressor-like, C-terminal domain"/>
    <property type="match status" value="1"/>
</dbReference>
<dbReference type="PRINTS" id="PR00455">
    <property type="entry name" value="HTHTETR"/>
</dbReference>
<organism evidence="7 8">
    <name type="scientific">Mycobacterium vicinigordonae</name>
    <dbReference type="NCBI Taxonomy" id="1719132"/>
    <lineage>
        <taxon>Bacteria</taxon>
        <taxon>Bacillati</taxon>
        <taxon>Actinomycetota</taxon>
        <taxon>Actinomycetes</taxon>
        <taxon>Mycobacteriales</taxon>
        <taxon>Mycobacteriaceae</taxon>
        <taxon>Mycobacterium</taxon>
    </lineage>
</organism>
<keyword evidence="2 4" id="KW-0238">DNA-binding</keyword>
<dbReference type="KEGG" id="mgor:H0P51_15765"/>
<feature type="domain" description="HTH tetR-type" evidence="6">
    <location>
        <begin position="21"/>
        <end position="80"/>
    </location>
</feature>
<gene>
    <name evidence="7" type="ORF">H0P51_15765</name>
</gene>
<dbReference type="AlphaFoldDB" id="A0A7D6I5X0"/>